<dbReference type="EMBL" id="WHOS01000073">
    <property type="protein sequence ID" value="NUB03753.1"/>
    <property type="molecule type" value="Genomic_DNA"/>
</dbReference>
<protein>
    <submittedName>
        <fullName evidence="1">Uncharacterized protein</fullName>
    </submittedName>
</protein>
<dbReference type="Proteomes" id="UP000605086">
    <property type="component" value="Unassembled WGS sequence"/>
</dbReference>
<comment type="caution">
    <text evidence="1">The sequence shown here is derived from an EMBL/GenBank/DDBJ whole genome shotgun (WGS) entry which is preliminary data.</text>
</comment>
<evidence type="ECO:0000313" key="2">
    <source>
        <dbReference type="Proteomes" id="UP000605086"/>
    </source>
</evidence>
<evidence type="ECO:0000313" key="1">
    <source>
        <dbReference type="EMBL" id="NUB03753.1"/>
    </source>
</evidence>
<accession>A0ABX2KJG8</accession>
<name>A0ABX2KJG8_9PROT</name>
<gene>
    <name evidence="1" type="ORF">GBZ48_31550</name>
</gene>
<sequence length="202" mass="22431">MDIDQLESEILTAAEHVPFGNSCFQIAAFTGGTEGGPTTPARRVRSLLLNLDSKIQALREAQYKREESVIDMDEADAKLAKGDLDEFDARRMQLQRTRAANNIQRDDKLLRDCMIEIQAMYAEWKSLPPVTSREQFEQQELGYWINRLAGNATLQIKASGRIDFGTLEALKQIGVTDAADTAGGLQLAGPAIETYQRQIGGR</sequence>
<organism evidence="1 2">
    <name type="scientific">Azospirillum melinis</name>
    <dbReference type="NCBI Taxonomy" id="328839"/>
    <lineage>
        <taxon>Bacteria</taxon>
        <taxon>Pseudomonadati</taxon>
        <taxon>Pseudomonadota</taxon>
        <taxon>Alphaproteobacteria</taxon>
        <taxon>Rhodospirillales</taxon>
        <taxon>Azospirillaceae</taxon>
        <taxon>Azospirillum</taxon>
    </lineage>
</organism>
<keyword evidence="2" id="KW-1185">Reference proteome</keyword>
<reference evidence="1 2" key="1">
    <citation type="submission" date="2019-10" db="EMBL/GenBank/DDBJ databases">
        <title>Genome sequence of Azospirillum melinis.</title>
        <authorList>
            <person name="Ambrosini A."/>
            <person name="Sant'Anna F.H."/>
            <person name="Cassan F.D."/>
            <person name="Souza E.M."/>
            <person name="Passaglia L.M.P."/>
        </authorList>
    </citation>
    <scope>NUCLEOTIDE SEQUENCE [LARGE SCALE GENOMIC DNA]</scope>
    <source>
        <strain evidence="1 2">TMCY0552</strain>
    </source>
</reference>
<dbReference type="RefSeq" id="WP_174474624.1">
    <property type="nucleotide sequence ID" value="NZ_JAGINN010000033.1"/>
</dbReference>
<proteinExistence type="predicted"/>